<feature type="non-terminal residue" evidence="19">
    <location>
        <position position="1424"/>
    </location>
</feature>
<dbReference type="GO" id="GO:0005737">
    <property type="term" value="C:cytoplasm"/>
    <property type="evidence" value="ECO:0007669"/>
    <property type="project" value="UniProtKB-SubCell"/>
</dbReference>
<keyword evidence="20" id="KW-1185">Reference proteome</keyword>
<dbReference type="InterPro" id="IPR001747">
    <property type="entry name" value="Vitellogenin_N"/>
</dbReference>
<dbReference type="SUPFAM" id="SSF56968">
    <property type="entry name" value="Lipovitellin-phosvitin complex, beta-sheet shell regions"/>
    <property type="match status" value="2"/>
</dbReference>
<evidence type="ECO:0000256" key="13">
    <source>
        <dbReference type="ARBA" id="ARBA00023098"/>
    </source>
</evidence>
<dbReference type="Pfam" id="PF01347">
    <property type="entry name" value="Vitellogenin_N"/>
    <property type="match status" value="1"/>
</dbReference>
<evidence type="ECO:0000256" key="11">
    <source>
        <dbReference type="ARBA" id="ARBA00022729"/>
    </source>
</evidence>
<dbReference type="InterPro" id="IPR011030">
    <property type="entry name" value="Lipovitellin_superhlx_dom"/>
</dbReference>
<dbReference type="PROSITE" id="PS51211">
    <property type="entry name" value="VITELLOGENIN"/>
    <property type="match status" value="1"/>
</dbReference>
<organism evidence="19 20">
    <name type="scientific">Batillaria attramentaria</name>
    <dbReference type="NCBI Taxonomy" id="370345"/>
    <lineage>
        <taxon>Eukaryota</taxon>
        <taxon>Metazoa</taxon>
        <taxon>Spiralia</taxon>
        <taxon>Lophotrochozoa</taxon>
        <taxon>Mollusca</taxon>
        <taxon>Gastropoda</taxon>
        <taxon>Caenogastropoda</taxon>
        <taxon>Sorbeoconcha</taxon>
        <taxon>Cerithioidea</taxon>
        <taxon>Batillariidae</taxon>
        <taxon>Batillaria</taxon>
    </lineage>
</organism>
<evidence type="ECO:0000256" key="4">
    <source>
        <dbReference type="ARBA" id="ARBA00022448"/>
    </source>
</evidence>
<evidence type="ECO:0000256" key="9">
    <source>
        <dbReference type="ARBA" id="ARBA00022677"/>
    </source>
</evidence>
<keyword evidence="10" id="KW-0427">LDL</keyword>
<name>A0ABD0KT89_9CAEN</name>
<evidence type="ECO:0000256" key="12">
    <source>
        <dbReference type="ARBA" id="ARBA00023055"/>
    </source>
</evidence>
<dbReference type="InterPro" id="IPR015819">
    <property type="entry name" value="Lipid_transp_b-sht_shell"/>
</dbReference>
<evidence type="ECO:0000256" key="15">
    <source>
        <dbReference type="ARBA" id="ARBA00023221"/>
    </source>
</evidence>
<reference evidence="19 20" key="1">
    <citation type="journal article" date="2023" name="Sci. Data">
        <title>Genome assembly of the Korean intertidal mud-creeper Batillaria attramentaria.</title>
        <authorList>
            <person name="Patra A.K."/>
            <person name="Ho P.T."/>
            <person name="Jun S."/>
            <person name="Lee S.J."/>
            <person name="Kim Y."/>
            <person name="Won Y.J."/>
        </authorList>
    </citation>
    <scope>NUCLEOTIDE SEQUENCE [LARGE SCALE GENOMIC DNA]</scope>
    <source>
        <strain evidence="19">Wonlab-2016</strain>
    </source>
</reference>
<dbReference type="PANTHER" id="PTHR13769:SF1">
    <property type="entry name" value="APOLIPOPROTEIN B-100"/>
    <property type="match status" value="1"/>
</dbReference>
<evidence type="ECO:0000256" key="16">
    <source>
        <dbReference type="ARBA" id="ARBA00023313"/>
    </source>
</evidence>
<comment type="subcellular location">
    <subcellularLocation>
        <location evidence="1">Cytoplasm</location>
    </subcellularLocation>
    <subcellularLocation>
        <location evidence="2">Lipid droplet</location>
    </subcellularLocation>
    <subcellularLocation>
        <location evidence="3">Secreted</location>
    </subcellularLocation>
</comment>
<dbReference type="GO" id="GO:0006869">
    <property type="term" value="P:lipid transport"/>
    <property type="evidence" value="ECO:0007669"/>
    <property type="project" value="UniProtKB-KW"/>
</dbReference>
<dbReference type="InterPro" id="IPR015255">
    <property type="entry name" value="Vitellinogen_open_b-sht"/>
</dbReference>
<evidence type="ECO:0000259" key="18">
    <source>
        <dbReference type="PROSITE" id="PS51211"/>
    </source>
</evidence>
<dbReference type="GO" id="GO:0034362">
    <property type="term" value="C:low-density lipoprotein particle"/>
    <property type="evidence" value="ECO:0007669"/>
    <property type="project" value="UniProtKB-KW"/>
</dbReference>
<accession>A0ABD0KT89</accession>
<dbReference type="GO" id="GO:0008203">
    <property type="term" value="P:cholesterol metabolic process"/>
    <property type="evidence" value="ECO:0007669"/>
    <property type="project" value="UniProtKB-KW"/>
</dbReference>
<keyword evidence="12" id="KW-0445">Lipid transport</keyword>
<keyword evidence="7" id="KW-0153">Cholesterol metabolism</keyword>
<dbReference type="GO" id="GO:0005811">
    <property type="term" value="C:lipid droplet"/>
    <property type="evidence" value="ECO:0007669"/>
    <property type="project" value="UniProtKB-SubCell"/>
</dbReference>
<comment type="caution">
    <text evidence="17">Lacks conserved residue(s) required for the propagation of feature annotation.</text>
</comment>
<dbReference type="SMART" id="SM00638">
    <property type="entry name" value="LPD_N"/>
    <property type="match status" value="1"/>
</dbReference>
<dbReference type="Proteomes" id="UP001519460">
    <property type="component" value="Unassembled WGS sequence"/>
</dbReference>
<dbReference type="InterPro" id="IPR015816">
    <property type="entry name" value="Vitellinogen_b-sht_N"/>
</dbReference>
<feature type="domain" description="Vitellogenin" evidence="18">
    <location>
        <begin position="22"/>
        <end position="709"/>
    </location>
</feature>
<dbReference type="EMBL" id="JACVVK020000126">
    <property type="protein sequence ID" value="KAK7490459.1"/>
    <property type="molecule type" value="Genomic_DNA"/>
</dbReference>
<dbReference type="InterPro" id="IPR052418">
    <property type="entry name" value="Apolipoprotein_B"/>
</dbReference>
<dbReference type="GO" id="GO:0008201">
    <property type="term" value="F:heparin binding"/>
    <property type="evidence" value="ECO:0007669"/>
    <property type="project" value="UniProtKB-KW"/>
</dbReference>
<dbReference type="Pfam" id="PF09172">
    <property type="entry name" value="Vit_open_b-sht"/>
    <property type="match status" value="1"/>
</dbReference>
<sequence length="1424" mass="158568">DSVEAAQHIPKPRKCEAGNTWFRHRRRYVYNYEAKVDIGLVGTTDIASGSTLSCDVTVFVPKKCESTFELSSCKLMESGEDGKLSLSPKSKVVARELEKHPVYVQMNRGQVIDHQFVVDESEPGYVVNIKRAIVSQLQLYILSPRDYDRHVDQYDIFGSCPTRYTFSRESVSTQRDIIRCDVPQVLRRLKSYLSLARQIDTAVLSKPLHELVYPFESTVECTYRLSSQRAIAKSECVQVQAFRPVTFHGNLRSTSTSTITQSLSLKQVSKIPRRKSVISRGLEGRRIVDLAMELDLPPAREVTSADLFAQLQGLMESYTSQSEALPPERFQEMVDLLRDAREDILEEVLETLLACRAATGCPLEGFGGKLDPKVVQKLRESLFTDGLLSCGTEPCIATYMTSLQRGMVYSVQGELTLFNMALFYQPTPAILGKMLTLCKSQSSNNCWLTLGTFVNKMAEEVKMSEDKALRDEGAAAIRDVLQHLRVVVGDTCRTGILPEKLKDEHMDIISALLIALKTLANAGGAIQEYHDDVTVNGKDLVPAILNCVENSALPLKISQAAILVLRKVELRKDVRVALTDILSDISRPASLRTEAFDLLLGHEHVDTVRSLLKAMQTEKLSSFQLYMVTRVGHLLESNSPHTASLRKLWRETMIQETARLPELESIKGRGSQYMEFSRYIQLPPMGLPLGGQLGLRVVFDPSTVLPSTIRVALMATFGNSSVEIVELGLDIQGVENIVREVFMSDLNIRRDGPGALIAKIMQAALPKTGGPPTFFFPDENVVESLKKLFLQVNMPTGDVPQAHFHLRILGSDVGFVYLEDLIQMVKQSSRGNDKRPPRVMTLMQQLAQGLNLFVGKSLKMVELEKTIPTVGGFPWQAKVHGTMVASAVLDAGGDIMSFLQRKRPLEINGGLRTSVAVKVWCQQTVRIGDATSAGLRLNMSVLVNGVVGGRMKYAPVRETTSTPGAMKLELALSALKQPLNVIRLRSDIYFLHNDIVQPVTNPASEISVKKCAADAFEKWTGQKVCLDGVYQPVGFAPDTPFPPLSGPIHLDVIARPLDKSLEEYKVIFTLTRKDEKDQPGMTVVFRADHSAEGEKMKRHLNISLELNTATKEAHLEAVVPEIGLQYDLDLRTTYGSKNSAYHGVSSVLTVGPKLLHSFITEYKDEEDQQTVVNPQTGQPMKLTLSDSVLKLNVSVPGLSMEIFTSSVSSKPPGRFSQAMVLRYYCEPQLGIFYSLHPNPEQAAENGHMSEYSFHNEATMTGTTFESMTGVSQADFWRALDTMVIMIPGHNVTLLNQMAANHSFAERDTTIYWTSGIGSANESLDIIHMDAEVNNKSKDRHHSFHYKMDLDHVDKYDIMLQGSMEGALHDLNFHTHVTYKTKPRPERQKRSLRGFLNRLKTAEEAAEESIVSIEETVLRRGAELT</sequence>
<keyword evidence="8" id="KW-0358">Heparin-binding</keyword>
<dbReference type="GO" id="GO:0034361">
    <property type="term" value="C:very-low-density lipoprotein particle"/>
    <property type="evidence" value="ECO:0007669"/>
    <property type="project" value="UniProtKB-KW"/>
</dbReference>
<evidence type="ECO:0000256" key="3">
    <source>
        <dbReference type="ARBA" id="ARBA00004613"/>
    </source>
</evidence>
<dbReference type="SMART" id="SM01169">
    <property type="entry name" value="DUF1943"/>
    <property type="match status" value="1"/>
</dbReference>
<evidence type="ECO:0000256" key="8">
    <source>
        <dbReference type="ARBA" id="ARBA00022674"/>
    </source>
</evidence>
<dbReference type="Gene3D" id="2.20.80.10">
    <property type="entry name" value="Lipovitellin-phosvitin complex, chain A, domain 4"/>
    <property type="match status" value="1"/>
</dbReference>
<keyword evidence="16" id="KW-0850">VLDL</keyword>
<evidence type="ECO:0000256" key="6">
    <source>
        <dbReference type="ARBA" id="ARBA00022525"/>
    </source>
</evidence>
<evidence type="ECO:0000256" key="1">
    <source>
        <dbReference type="ARBA" id="ARBA00004496"/>
    </source>
</evidence>
<dbReference type="SUPFAM" id="SSF48431">
    <property type="entry name" value="Lipovitellin-phosvitin complex, superhelical domain"/>
    <property type="match status" value="1"/>
</dbReference>
<keyword evidence="6" id="KW-0964">Secreted</keyword>
<evidence type="ECO:0000313" key="19">
    <source>
        <dbReference type="EMBL" id="KAK7490459.1"/>
    </source>
</evidence>
<evidence type="ECO:0000256" key="5">
    <source>
        <dbReference type="ARBA" id="ARBA00022490"/>
    </source>
</evidence>
<feature type="non-terminal residue" evidence="19">
    <location>
        <position position="1"/>
    </location>
</feature>
<dbReference type="PANTHER" id="PTHR13769">
    <property type="entry name" value="APOLIPOPROTEIN B"/>
    <property type="match status" value="1"/>
</dbReference>
<comment type="caution">
    <text evidence="19">The sequence shown here is derived from an EMBL/GenBank/DDBJ whole genome shotgun (WGS) entry which is preliminary data.</text>
</comment>
<evidence type="ECO:0000256" key="17">
    <source>
        <dbReference type="PROSITE-ProRule" id="PRU00557"/>
    </source>
</evidence>
<keyword evidence="9" id="KW-0551">Lipid droplet</keyword>
<evidence type="ECO:0000256" key="7">
    <source>
        <dbReference type="ARBA" id="ARBA00022548"/>
    </source>
</evidence>
<evidence type="ECO:0000256" key="2">
    <source>
        <dbReference type="ARBA" id="ARBA00004502"/>
    </source>
</evidence>
<keyword evidence="11" id="KW-0732">Signal</keyword>
<keyword evidence="4" id="KW-0813">Transport</keyword>
<keyword evidence="15" id="KW-0753">Steroid metabolism</keyword>
<dbReference type="Gene3D" id="1.25.10.20">
    <property type="entry name" value="Vitellinogen, superhelical"/>
    <property type="match status" value="1"/>
</dbReference>
<evidence type="ECO:0000256" key="14">
    <source>
        <dbReference type="ARBA" id="ARBA00023166"/>
    </source>
</evidence>
<proteinExistence type="predicted"/>
<keyword evidence="5" id="KW-0963">Cytoplasm</keyword>
<gene>
    <name evidence="19" type="ORF">BaRGS_00018245</name>
</gene>
<dbReference type="Gene3D" id="2.30.230.10">
    <property type="entry name" value="Lipovitellin, beta-sheet shell regions, chain A"/>
    <property type="match status" value="1"/>
</dbReference>
<protein>
    <recommendedName>
        <fullName evidence="18">Vitellogenin domain-containing protein</fullName>
    </recommendedName>
</protein>
<evidence type="ECO:0000313" key="20">
    <source>
        <dbReference type="Proteomes" id="UP001519460"/>
    </source>
</evidence>
<keyword evidence="13" id="KW-0443">Lipid metabolism</keyword>
<keyword evidence="14" id="KW-1207">Sterol metabolism</keyword>
<evidence type="ECO:0000256" key="10">
    <source>
        <dbReference type="ARBA" id="ARBA00022710"/>
    </source>
</evidence>